<dbReference type="GO" id="GO:0005524">
    <property type="term" value="F:ATP binding"/>
    <property type="evidence" value="ECO:0007669"/>
    <property type="project" value="UniProtKB-KW"/>
</dbReference>
<protein>
    <submittedName>
        <fullName evidence="6">Teichoic acids export ATP-binding protein TagH</fullName>
        <ecNumber evidence="6">3.6.3.40</ecNumber>
    </submittedName>
</protein>
<evidence type="ECO:0000259" key="5">
    <source>
        <dbReference type="PROSITE" id="PS50893"/>
    </source>
</evidence>
<dbReference type="EMBL" id="CXWD01000021">
    <property type="protein sequence ID" value="CTQ75429.1"/>
    <property type="molecule type" value="Genomic_DNA"/>
</dbReference>
<sequence length="451" mass="49972">MSSDEVMLEISNLAKFYTIYERPEDRLKQMLWRGRKKYFREFWALSDVSFKVSKGETLGLLGRNGAGKSTLLQIVTGTLEASAGTVKRHGRIAALLELGAGFNPEFTGSENVYLAASILGLTEEEIEDRYEDIINFAGIGDFIGQPVKLYSSGMYARLAFAVAAHVDADILIIDEILSVGDAAFTQKCMRFINRFKEHGTILFVTHDIAAATKLCDRAVWLEGGRVKEIGPAKDVCRHYMAGINSANDEQGTFQISSRSGEAEKEEPEEIKPQVVVDPRDELLRNSEYANQIKVFDFDPGAEWSGHKGAEIVDVCVVDQEGTRKTVVYGGEVVTLRVTAKAINEIGMPIIGFYIKDRLGQNLFGDNTFLTLKDQDATIKPGKDMVANFTFQLPYLHAGDFSVTVAIAEGTEADHIQHHWIDDAMFLSVPTSHFSHGLMGVPMLDIKVESNR</sequence>
<dbReference type="GO" id="GO:0140359">
    <property type="term" value="F:ABC-type transporter activity"/>
    <property type="evidence" value="ECO:0007669"/>
    <property type="project" value="InterPro"/>
</dbReference>
<gene>
    <name evidence="6" type="primary">tagH</name>
    <name evidence="6" type="ORF">LAX5112_04228</name>
</gene>
<dbReference type="InterPro" id="IPR015860">
    <property type="entry name" value="ABC_transpr_TagH-like"/>
</dbReference>
<dbReference type="SUPFAM" id="SSF52540">
    <property type="entry name" value="P-loop containing nucleoside triphosphate hydrolases"/>
    <property type="match status" value="1"/>
</dbReference>
<dbReference type="CDD" id="cd03220">
    <property type="entry name" value="ABC_KpsT_Wzt"/>
    <property type="match status" value="1"/>
</dbReference>
<dbReference type="InterPro" id="IPR003439">
    <property type="entry name" value="ABC_transporter-like_ATP-bd"/>
</dbReference>
<reference evidence="7" key="1">
    <citation type="submission" date="2015-07" db="EMBL/GenBank/DDBJ databases">
        <authorList>
            <person name="Rodrigo-Torres Lidia"/>
            <person name="Arahal R.David."/>
        </authorList>
    </citation>
    <scope>NUCLEOTIDE SEQUENCE [LARGE SCALE GENOMIC DNA]</scope>
    <source>
        <strain evidence="7">CECT 5112</strain>
    </source>
</reference>
<feature type="domain" description="ABC transporter" evidence="5">
    <location>
        <begin position="25"/>
        <end position="248"/>
    </location>
</feature>
<name>A0A0M7AKL8_9HYPH</name>
<dbReference type="GO" id="GO:0016887">
    <property type="term" value="F:ATP hydrolysis activity"/>
    <property type="evidence" value="ECO:0007669"/>
    <property type="project" value="InterPro"/>
</dbReference>
<dbReference type="AlphaFoldDB" id="A0A0M7AKL8"/>
<evidence type="ECO:0000256" key="3">
    <source>
        <dbReference type="ARBA" id="ARBA00022741"/>
    </source>
</evidence>
<evidence type="ECO:0000313" key="7">
    <source>
        <dbReference type="Proteomes" id="UP000053235"/>
    </source>
</evidence>
<evidence type="ECO:0000256" key="1">
    <source>
        <dbReference type="ARBA" id="ARBA00005417"/>
    </source>
</evidence>
<accession>A0A0M7AKL8</accession>
<proteinExistence type="inferred from homology"/>
<dbReference type="InterPro" id="IPR050683">
    <property type="entry name" value="Bact_Polysacc_Export_ATP-bd"/>
</dbReference>
<dbReference type="EC" id="3.6.3.40" evidence="6"/>
<evidence type="ECO:0000256" key="4">
    <source>
        <dbReference type="ARBA" id="ARBA00022840"/>
    </source>
</evidence>
<evidence type="ECO:0000313" key="6">
    <source>
        <dbReference type="EMBL" id="CTQ75429.1"/>
    </source>
</evidence>
<dbReference type="Gene3D" id="3.40.50.300">
    <property type="entry name" value="P-loop containing nucleotide triphosphate hydrolases"/>
    <property type="match status" value="1"/>
</dbReference>
<dbReference type="PANTHER" id="PTHR46743">
    <property type="entry name" value="TEICHOIC ACIDS EXPORT ATP-BINDING PROTEIN TAGH"/>
    <property type="match status" value="1"/>
</dbReference>
<keyword evidence="6" id="KW-0378">Hydrolase</keyword>
<dbReference type="InterPro" id="IPR027417">
    <property type="entry name" value="P-loop_NTPase"/>
</dbReference>
<evidence type="ECO:0000256" key="2">
    <source>
        <dbReference type="ARBA" id="ARBA00022448"/>
    </source>
</evidence>
<dbReference type="Pfam" id="PF14524">
    <property type="entry name" value="Wzt_C"/>
    <property type="match status" value="1"/>
</dbReference>
<dbReference type="STRING" id="388408.LAX5112_04228"/>
<dbReference type="SMART" id="SM00382">
    <property type="entry name" value="AAA"/>
    <property type="match status" value="1"/>
</dbReference>
<comment type="similarity">
    <text evidence="1">Belongs to the ABC transporter superfamily.</text>
</comment>
<keyword evidence="3" id="KW-0547">Nucleotide-binding</keyword>
<keyword evidence="2" id="KW-0813">Transport</keyword>
<organism evidence="6 7">
    <name type="scientific">Roseibium alexandrii</name>
    <dbReference type="NCBI Taxonomy" id="388408"/>
    <lineage>
        <taxon>Bacteria</taxon>
        <taxon>Pseudomonadati</taxon>
        <taxon>Pseudomonadota</taxon>
        <taxon>Alphaproteobacteria</taxon>
        <taxon>Hyphomicrobiales</taxon>
        <taxon>Stappiaceae</taxon>
        <taxon>Roseibium</taxon>
    </lineage>
</organism>
<keyword evidence="7" id="KW-1185">Reference proteome</keyword>
<dbReference type="InterPro" id="IPR029439">
    <property type="entry name" value="Wzt_C"/>
</dbReference>
<dbReference type="InterPro" id="IPR003593">
    <property type="entry name" value="AAA+_ATPase"/>
</dbReference>
<dbReference type="Pfam" id="PF00005">
    <property type="entry name" value="ABC_tran"/>
    <property type="match status" value="1"/>
</dbReference>
<dbReference type="GO" id="GO:0016020">
    <property type="term" value="C:membrane"/>
    <property type="evidence" value="ECO:0007669"/>
    <property type="project" value="InterPro"/>
</dbReference>
<dbReference type="PANTHER" id="PTHR46743:SF2">
    <property type="entry name" value="TEICHOIC ACIDS EXPORT ATP-BINDING PROTEIN TAGH"/>
    <property type="match status" value="1"/>
</dbReference>
<dbReference type="CDD" id="cd10147">
    <property type="entry name" value="Wzt_C-like"/>
    <property type="match status" value="1"/>
</dbReference>
<keyword evidence="4 6" id="KW-0067">ATP-binding</keyword>
<dbReference type="RefSeq" id="WP_235812927.1">
    <property type="nucleotide sequence ID" value="NZ_CXWD01000021.1"/>
</dbReference>
<dbReference type="Gene3D" id="2.70.50.60">
    <property type="entry name" value="abc- transporter (atp binding component) like domain"/>
    <property type="match status" value="1"/>
</dbReference>
<dbReference type="PROSITE" id="PS50893">
    <property type="entry name" value="ABC_TRANSPORTER_2"/>
    <property type="match status" value="1"/>
</dbReference>
<dbReference type="Proteomes" id="UP000053235">
    <property type="component" value="Unassembled WGS sequence"/>
</dbReference>